<dbReference type="FunFam" id="3.40.1170.10:FF:000001">
    <property type="entry name" value="DNA mismatch repair protein MutS"/>
    <property type="match status" value="1"/>
</dbReference>
<dbReference type="SUPFAM" id="SSF48334">
    <property type="entry name" value="DNA repair protein MutS, domain III"/>
    <property type="match status" value="1"/>
</dbReference>
<dbReference type="HAMAP" id="MF_00096">
    <property type="entry name" value="MutS"/>
    <property type="match status" value="1"/>
</dbReference>
<dbReference type="InterPro" id="IPR007860">
    <property type="entry name" value="DNA_mmatch_repair_MutS_con_dom"/>
</dbReference>
<dbReference type="EMBL" id="FRCR01000011">
    <property type="protein sequence ID" value="SHM75449.1"/>
    <property type="molecule type" value="Genomic_DNA"/>
</dbReference>
<dbReference type="FunFam" id="1.10.1420.10:FF:000007">
    <property type="entry name" value="DNA mismatch repair protein MutS"/>
    <property type="match status" value="1"/>
</dbReference>
<keyword evidence="4 9" id="KW-0227">DNA damage</keyword>
<protein>
    <recommendedName>
        <fullName evidence="2 9">DNA mismatch repair protein MutS</fullName>
    </recommendedName>
</protein>
<dbReference type="InterPro" id="IPR007861">
    <property type="entry name" value="DNA_mismatch_repair_MutS_clamp"/>
</dbReference>
<keyword evidence="5 9" id="KW-0067">ATP-binding</keyword>
<dbReference type="Proteomes" id="UP000184375">
    <property type="component" value="Unassembled WGS sequence"/>
</dbReference>
<dbReference type="InterPro" id="IPR036187">
    <property type="entry name" value="DNA_mismatch_repair_MutS_sf"/>
</dbReference>
<dbReference type="InterPro" id="IPR045076">
    <property type="entry name" value="MutS"/>
</dbReference>
<dbReference type="PROSITE" id="PS00486">
    <property type="entry name" value="DNA_MISMATCH_REPAIR_2"/>
    <property type="match status" value="1"/>
</dbReference>
<keyword evidence="3 9" id="KW-0547">Nucleotide-binding</keyword>
<dbReference type="Gene3D" id="1.10.1420.10">
    <property type="match status" value="2"/>
</dbReference>
<keyword evidence="7 9" id="KW-0234">DNA repair</keyword>
<evidence type="ECO:0000313" key="13">
    <source>
        <dbReference type="Proteomes" id="UP000184375"/>
    </source>
</evidence>
<keyword evidence="6 9" id="KW-0238">DNA-binding</keyword>
<dbReference type="GO" id="GO:0006298">
    <property type="term" value="P:mismatch repair"/>
    <property type="evidence" value="ECO:0007669"/>
    <property type="project" value="UniProtKB-UniRule"/>
</dbReference>
<dbReference type="Pfam" id="PF01624">
    <property type="entry name" value="MutS_I"/>
    <property type="match status" value="1"/>
</dbReference>
<dbReference type="PANTHER" id="PTHR11361:SF34">
    <property type="entry name" value="DNA MISMATCH REPAIR PROTEIN MSH1, MITOCHONDRIAL"/>
    <property type="match status" value="1"/>
</dbReference>
<gene>
    <name evidence="9" type="primary">mutS</name>
    <name evidence="12" type="ORF">SAMN05660826_01873</name>
</gene>
<dbReference type="InterPro" id="IPR000432">
    <property type="entry name" value="DNA_mismatch_repair_MutS_C"/>
</dbReference>
<evidence type="ECO:0000256" key="6">
    <source>
        <dbReference type="ARBA" id="ARBA00023125"/>
    </source>
</evidence>
<dbReference type="SUPFAM" id="SSF53150">
    <property type="entry name" value="DNA repair protein MutS, domain II"/>
    <property type="match status" value="1"/>
</dbReference>
<evidence type="ECO:0000256" key="2">
    <source>
        <dbReference type="ARBA" id="ARBA00021982"/>
    </source>
</evidence>
<dbReference type="GO" id="GO:0140664">
    <property type="term" value="F:ATP-dependent DNA damage sensor activity"/>
    <property type="evidence" value="ECO:0007669"/>
    <property type="project" value="InterPro"/>
</dbReference>
<proteinExistence type="inferred from homology"/>
<dbReference type="InterPro" id="IPR005748">
    <property type="entry name" value="DNA_mismatch_repair_MutS"/>
</dbReference>
<dbReference type="InterPro" id="IPR007695">
    <property type="entry name" value="DNA_mismatch_repair_MutS-lik_N"/>
</dbReference>
<evidence type="ECO:0000313" key="12">
    <source>
        <dbReference type="EMBL" id="SHM75449.1"/>
    </source>
</evidence>
<dbReference type="Gene3D" id="3.40.50.300">
    <property type="entry name" value="P-loop containing nucleotide triphosphate hydrolases"/>
    <property type="match status" value="1"/>
</dbReference>
<dbReference type="STRING" id="447595.SAMN05660826_01873"/>
<dbReference type="PANTHER" id="PTHR11361">
    <property type="entry name" value="DNA MISMATCH REPAIR PROTEIN MUTS FAMILY MEMBER"/>
    <property type="match status" value="1"/>
</dbReference>
<reference evidence="13" key="1">
    <citation type="submission" date="2016-11" db="EMBL/GenBank/DDBJ databases">
        <authorList>
            <person name="Varghese N."/>
            <person name="Submissions S."/>
        </authorList>
    </citation>
    <scope>NUCLEOTIDE SEQUENCE [LARGE SCALE GENOMIC DNA]</scope>
    <source>
        <strain evidence="13">DSM 18802</strain>
    </source>
</reference>
<dbReference type="Pfam" id="PF05190">
    <property type="entry name" value="MutS_IV"/>
    <property type="match status" value="1"/>
</dbReference>
<dbReference type="InterPro" id="IPR007696">
    <property type="entry name" value="DNA_mismatch_repair_MutS_core"/>
</dbReference>
<evidence type="ECO:0000256" key="9">
    <source>
        <dbReference type="HAMAP-Rule" id="MF_00096"/>
    </source>
</evidence>
<dbReference type="GO" id="GO:0005829">
    <property type="term" value="C:cytosol"/>
    <property type="evidence" value="ECO:0007669"/>
    <property type="project" value="TreeGrafter"/>
</dbReference>
<dbReference type="GO" id="GO:0030983">
    <property type="term" value="F:mismatched DNA binding"/>
    <property type="evidence" value="ECO:0007669"/>
    <property type="project" value="InterPro"/>
</dbReference>
<dbReference type="Pfam" id="PF05188">
    <property type="entry name" value="MutS_II"/>
    <property type="match status" value="1"/>
</dbReference>
<dbReference type="InterPro" id="IPR017261">
    <property type="entry name" value="DNA_mismatch_repair_MutS/MSH"/>
</dbReference>
<comment type="function">
    <text evidence="8 9">This protein is involved in the repair of mismatches in DNA. It is possible that it carries out the mismatch recognition step. This protein has a weak ATPase activity.</text>
</comment>
<feature type="binding site" evidence="9">
    <location>
        <begin position="613"/>
        <end position="620"/>
    </location>
    <ligand>
        <name>ATP</name>
        <dbReference type="ChEBI" id="CHEBI:30616"/>
    </ligand>
</feature>
<dbReference type="SUPFAM" id="SSF52540">
    <property type="entry name" value="P-loop containing nucleoside triphosphate hydrolases"/>
    <property type="match status" value="1"/>
</dbReference>
<dbReference type="InterPro" id="IPR036678">
    <property type="entry name" value="MutS_con_dom_sf"/>
</dbReference>
<dbReference type="SMART" id="SM00533">
    <property type="entry name" value="MUTSd"/>
    <property type="match status" value="1"/>
</dbReference>
<dbReference type="AlphaFoldDB" id="A0A1M7LBQ1"/>
<dbReference type="GO" id="GO:0003684">
    <property type="term" value="F:damaged DNA binding"/>
    <property type="evidence" value="ECO:0007669"/>
    <property type="project" value="UniProtKB-UniRule"/>
</dbReference>
<evidence type="ECO:0000259" key="11">
    <source>
        <dbReference type="PROSITE" id="PS00486"/>
    </source>
</evidence>
<dbReference type="FunFam" id="3.40.50.300:FF:000870">
    <property type="entry name" value="MutS protein homolog 4"/>
    <property type="match status" value="1"/>
</dbReference>
<dbReference type="SUPFAM" id="SSF55271">
    <property type="entry name" value="DNA repair protein MutS, domain I"/>
    <property type="match status" value="1"/>
</dbReference>
<evidence type="ECO:0000256" key="3">
    <source>
        <dbReference type="ARBA" id="ARBA00022741"/>
    </source>
</evidence>
<keyword evidence="13" id="KW-1185">Reference proteome</keyword>
<evidence type="ECO:0000256" key="4">
    <source>
        <dbReference type="ARBA" id="ARBA00022763"/>
    </source>
</evidence>
<comment type="similarity">
    <text evidence="1 9 10">Belongs to the DNA mismatch repair MutS family.</text>
</comment>
<dbReference type="Gene3D" id="3.30.420.110">
    <property type="entry name" value="MutS, connector domain"/>
    <property type="match status" value="1"/>
</dbReference>
<organism evidence="12 13">
    <name type="scientific">Caldanaerovirga acetigignens</name>
    <dbReference type="NCBI Taxonomy" id="447595"/>
    <lineage>
        <taxon>Bacteria</taxon>
        <taxon>Bacillati</taxon>
        <taxon>Bacillota</taxon>
        <taxon>Clostridia</taxon>
        <taxon>Thermosediminibacterales</taxon>
        <taxon>Thermosediminibacteraceae</taxon>
        <taxon>Caldanaerovirga</taxon>
    </lineage>
</organism>
<evidence type="ECO:0000256" key="7">
    <source>
        <dbReference type="ARBA" id="ARBA00023204"/>
    </source>
</evidence>
<dbReference type="Pfam" id="PF05192">
    <property type="entry name" value="MutS_III"/>
    <property type="match status" value="1"/>
</dbReference>
<evidence type="ECO:0000256" key="1">
    <source>
        <dbReference type="ARBA" id="ARBA00006271"/>
    </source>
</evidence>
<dbReference type="PIRSF" id="PIRSF037677">
    <property type="entry name" value="DNA_mis_repair_Msh6"/>
    <property type="match status" value="1"/>
</dbReference>
<dbReference type="NCBIfam" id="TIGR01070">
    <property type="entry name" value="mutS1"/>
    <property type="match status" value="1"/>
</dbReference>
<evidence type="ECO:0000256" key="8">
    <source>
        <dbReference type="ARBA" id="ARBA00024647"/>
    </source>
</evidence>
<sequence>MIKQYREIKEKYKDYIVFFRLGDFYEMFFEDAHIAAKELEIALTSRDPENRVPMAGVPYHAADQYIYKLINKGYKVVICEQVEDPKKAKGIVKREVVKIITPGTITEINALDEKKNNYLVCIYREKHNFGIAAADLMTGEFLTTEIQSPYPYQELLDELSKLEPPECLVNISFYNDELLKKTLKTNFNFLLTTREDDYFNLESAKELLLSQFGEEQLADILKKTYSVIASGACLNYLRETQKLTLNHINSIKYYERNEYMVLDISCRKNLELTESLADGKRYGTLFWVLDKTETPMGGRTLRKWIEQPLIDIIKIKERQDAVEEFYNDYFLRQELKEQLKNLYDLERLTGKLVCGNVNARDLLAIKNTVKYFPKIKELLARCSTKLLVTLHNDLDPLNDVYEILENSINEDPPLSLKEGGLIKDGFNADIDKLRKAATEGKNWIAELERKEKERTGIKSLKVGYNKVFGYYIEVTKANLPLVPKEYIRKQTLANGERFVTEELKEYESLILGAEEKLLELEYEVFCQIREKLIAEIPRLKKSSQVISVLDVLLSLAEVAACNNYVKPELTLNDEIHIIEGRHPVVELTLKDEMFIPNDTHIDCKDSMISIITGPNMAGKSTYMRQVALIVLMAHIGSFVPAKSAQIGIVDRIFTRIGASDNLASGQSTFMVEMIEVANILKNATSKSLLILDEIGRGTSTYDGLSIAWAVIEYINKHIKAKTLFATHYHEITQLKKLKGVKNFKVLVKERGEDIIFLRKIVDGEADKSYGIQVAKLAGLPKNVIHRAQQILEELEQHDKSNIQAKQIAAVEDVASTSSETQLNIESIKNEQVIRLIKDLDINTITPLEALNLLYSIKQKLI</sequence>
<dbReference type="NCBIfam" id="NF003810">
    <property type="entry name" value="PRK05399.1"/>
    <property type="match status" value="1"/>
</dbReference>
<evidence type="ECO:0000256" key="5">
    <source>
        <dbReference type="ARBA" id="ARBA00022840"/>
    </source>
</evidence>
<evidence type="ECO:0000256" key="10">
    <source>
        <dbReference type="RuleBase" id="RU003756"/>
    </source>
</evidence>
<feature type="domain" description="DNA mismatch repair proteins mutS family" evidence="11">
    <location>
        <begin position="687"/>
        <end position="703"/>
    </location>
</feature>
<dbReference type="Pfam" id="PF00488">
    <property type="entry name" value="MutS_V"/>
    <property type="match status" value="1"/>
</dbReference>
<accession>A0A1M7LBQ1</accession>
<name>A0A1M7LBQ1_9FIRM</name>
<dbReference type="Gene3D" id="3.40.1170.10">
    <property type="entry name" value="DNA repair protein MutS, domain I"/>
    <property type="match status" value="1"/>
</dbReference>
<dbReference type="InterPro" id="IPR016151">
    <property type="entry name" value="DNA_mismatch_repair_MutS_N"/>
</dbReference>
<dbReference type="GO" id="GO:0005524">
    <property type="term" value="F:ATP binding"/>
    <property type="evidence" value="ECO:0007669"/>
    <property type="project" value="UniProtKB-UniRule"/>
</dbReference>
<dbReference type="InterPro" id="IPR027417">
    <property type="entry name" value="P-loop_NTPase"/>
</dbReference>
<dbReference type="CDD" id="cd03284">
    <property type="entry name" value="ABC_MutS1"/>
    <property type="match status" value="1"/>
</dbReference>
<dbReference type="SMART" id="SM00534">
    <property type="entry name" value="MUTSac"/>
    <property type="match status" value="1"/>
</dbReference>